<protein>
    <recommendedName>
        <fullName evidence="3">DUF317 domain-containing protein</fullName>
    </recommendedName>
</protein>
<dbReference type="RefSeq" id="WP_212521754.1">
    <property type="nucleotide sequence ID" value="NZ_JAGSOH010000144.1"/>
</dbReference>
<comment type="caution">
    <text evidence="1">The sequence shown here is derived from an EMBL/GenBank/DDBJ whole genome shotgun (WGS) entry which is preliminary data.</text>
</comment>
<keyword evidence="2" id="KW-1185">Reference proteome</keyword>
<evidence type="ECO:0000313" key="1">
    <source>
        <dbReference type="EMBL" id="MBR7830630.1"/>
    </source>
</evidence>
<evidence type="ECO:0000313" key="2">
    <source>
        <dbReference type="Proteomes" id="UP000676325"/>
    </source>
</evidence>
<gene>
    <name evidence="1" type="ORF">KDK95_30290</name>
</gene>
<accession>A0A941EDB1</accession>
<dbReference type="Proteomes" id="UP000676325">
    <property type="component" value="Unassembled WGS sequence"/>
</dbReference>
<dbReference type="EMBL" id="JAGSOH010000144">
    <property type="protein sequence ID" value="MBR7830630.1"/>
    <property type="molecule type" value="Genomic_DNA"/>
</dbReference>
<sequence length="215" mass="23335">MNTAPIFTTTEPNCTAALARTLLADGWTHDRDSRTEPVQDTEIHELASPDGRLRLAAARYADGRMTARLSARPGSSGPVHSPGWEADLHKVSLPVALAAVKAAADPAEPDLDAATQHARSFGHHIGPHLVAALLTARGWEVETEPEEDRDGRITEIEWVWPDGRRSVCWSVDDRLGTASWSVTRWHSDGRAHHPTDTYASEHTPPAVIAALALSD</sequence>
<organism evidence="1 2">
    <name type="scientific">Actinospica acidithermotolerans</name>
    <dbReference type="NCBI Taxonomy" id="2828514"/>
    <lineage>
        <taxon>Bacteria</taxon>
        <taxon>Bacillati</taxon>
        <taxon>Actinomycetota</taxon>
        <taxon>Actinomycetes</taxon>
        <taxon>Catenulisporales</taxon>
        <taxon>Actinospicaceae</taxon>
        <taxon>Actinospica</taxon>
    </lineage>
</organism>
<reference evidence="1" key="1">
    <citation type="submission" date="2021-04" db="EMBL/GenBank/DDBJ databases">
        <title>Genome based classification of Actinospica acidithermotolerans sp. nov., an actinobacterium isolated from an Indonesian hot spring.</title>
        <authorList>
            <person name="Kusuma A.B."/>
            <person name="Putra K.E."/>
            <person name="Nafisah S."/>
            <person name="Loh J."/>
            <person name="Nouioui I."/>
            <person name="Goodfellow M."/>
        </authorList>
    </citation>
    <scope>NUCLEOTIDE SEQUENCE</scope>
    <source>
        <strain evidence="1">MGRD01-02</strain>
    </source>
</reference>
<dbReference type="AlphaFoldDB" id="A0A941EDB1"/>
<evidence type="ECO:0008006" key="3">
    <source>
        <dbReference type="Google" id="ProtNLM"/>
    </source>
</evidence>
<name>A0A941EDB1_9ACTN</name>
<proteinExistence type="predicted"/>